<comment type="caution">
    <text evidence="2">The sequence shown here is derived from an EMBL/GenBank/DDBJ whole genome shotgun (WGS) entry which is preliminary data.</text>
</comment>
<evidence type="ECO:0000313" key="2">
    <source>
        <dbReference type="EMBL" id="KIP99078.1"/>
    </source>
</evidence>
<dbReference type="AlphaFoldDB" id="A0A0D0KII8"/>
<proteinExistence type="predicted"/>
<name>A0A0D0KII8_AGRTU</name>
<gene>
    <name evidence="2" type="ORF">RU07_20620</name>
</gene>
<accession>A0A0D0KII8</accession>
<reference evidence="2 3" key="1">
    <citation type="submission" date="2014-12" db="EMBL/GenBank/DDBJ databases">
        <title>16Stimator: statistical estimation of ribosomal gene copy numbers from draft genome assemblies.</title>
        <authorList>
            <person name="Perisin M.A."/>
            <person name="Vetter M."/>
            <person name="Gilbert J.A."/>
            <person name="Bergelson J."/>
        </authorList>
    </citation>
    <scope>NUCLEOTIDE SEQUENCE [LARGE SCALE GENOMIC DNA]</scope>
    <source>
        <strain evidence="2 3">MEJ076</strain>
    </source>
</reference>
<dbReference type="EMBL" id="JXQV01000030">
    <property type="protein sequence ID" value="KIP99078.1"/>
    <property type="molecule type" value="Genomic_DNA"/>
</dbReference>
<evidence type="ECO:0000256" key="1">
    <source>
        <dbReference type="SAM" id="MobiDB-lite"/>
    </source>
</evidence>
<dbReference type="Proteomes" id="UP000035017">
    <property type="component" value="Unassembled WGS sequence"/>
</dbReference>
<feature type="compositionally biased region" description="Basic and acidic residues" evidence="1">
    <location>
        <begin position="354"/>
        <end position="367"/>
    </location>
</feature>
<sequence>MSLAIGLGGFMDGFTGGMRARDSMDDRKRKTVLQERQDVEYNRSLDQRNAVDQINKDARSTFDTQVAAGTQKPDNFDQFWSTYAVPKLKNTYLANGDMDNAKRVQEWGDSEDAKTGAKLFSGALVKAQTGDSAGALADVMQAGKIKGYIDNGYEVLGQEPILTPDGKPRGFRISLKMPDGKEVQQDIQTADLPKLIATFGNPEAAWNSQIAARAATEKEAGEMRTYEQKKKIDKQYGVGDTRHRGDAIKSLRKRFDGGLAGDEKKFDDMSPEEKEKLVADELELISGQPGLAGQAAPVRPEKKVLVDTVTGKQVQTASPSPAPSQPERRQKDDNARTATPREAPIPGVPARAQDSVRRRIEDLKSRPTSDAPGVVAPSQDQAVSKANAALEGGASVEEVATGLHEAGVPEWQWPKVVQEALRARQQSYGLNP</sequence>
<feature type="compositionally biased region" description="Basic and acidic residues" evidence="1">
    <location>
        <begin position="326"/>
        <end position="335"/>
    </location>
</feature>
<protein>
    <submittedName>
        <fullName evidence="2">Uncharacterized protein</fullName>
    </submittedName>
</protein>
<evidence type="ECO:0000313" key="3">
    <source>
        <dbReference type="Proteomes" id="UP000035017"/>
    </source>
</evidence>
<organism evidence="2 3">
    <name type="scientific">Agrobacterium tumefaciens</name>
    <dbReference type="NCBI Taxonomy" id="358"/>
    <lineage>
        <taxon>Bacteria</taxon>
        <taxon>Pseudomonadati</taxon>
        <taxon>Pseudomonadota</taxon>
        <taxon>Alphaproteobacteria</taxon>
        <taxon>Hyphomicrobiales</taxon>
        <taxon>Rhizobiaceae</taxon>
        <taxon>Rhizobium/Agrobacterium group</taxon>
        <taxon>Agrobacterium</taxon>
        <taxon>Agrobacterium tumefaciens complex</taxon>
    </lineage>
</organism>
<feature type="region of interest" description="Disordered" evidence="1">
    <location>
        <begin position="289"/>
        <end position="386"/>
    </location>
</feature>